<evidence type="ECO:0000313" key="3">
    <source>
        <dbReference type="Proteomes" id="UP000435112"/>
    </source>
</evidence>
<evidence type="ECO:0008006" key="4">
    <source>
        <dbReference type="Google" id="ProtNLM"/>
    </source>
</evidence>
<protein>
    <recommendedName>
        <fullName evidence="4">Secreted protein</fullName>
    </recommendedName>
</protein>
<comment type="caution">
    <text evidence="2">The sequence shown here is derived from an EMBL/GenBank/DDBJ whole genome shotgun (WGS) entry which is preliminary data.</text>
</comment>
<gene>
    <name evidence="2" type="ORF">PR002_g25095</name>
</gene>
<proteinExistence type="predicted"/>
<reference evidence="2 3" key="1">
    <citation type="submission" date="2018-09" db="EMBL/GenBank/DDBJ databases">
        <title>Genomic investigation of the strawberry pathogen Phytophthora fragariae indicates pathogenicity is determined by transcriptional variation in three key races.</title>
        <authorList>
            <person name="Adams T.M."/>
            <person name="Armitage A.D."/>
            <person name="Sobczyk M.K."/>
            <person name="Bates H.J."/>
            <person name="Dunwell J.M."/>
            <person name="Nellist C.F."/>
            <person name="Harrison R.J."/>
        </authorList>
    </citation>
    <scope>NUCLEOTIDE SEQUENCE [LARGE SCALE GENOMIC DNA]</scope>
    <source>
        <strain evidence="2 3">SCRP324</strain>
    </source>
</reference>
<feature type="chain" id="PRO_5025558231" description="Secreted protein" evidence="1">
    <location>
        <begin position="20"/>
        <end position="66"/>
    </location>
</feature>
<feature type="signal peptide" evidence="1">
    <location>
        <begin position="1"/>
        <end position="19"/>
    </location>
</feature>
<keyword evidence="1" id="KW-0732">Signal</keyword>
<dbReference type="Proteomes" id="UP000435112">
    <property type="component" value="Unassembled WGS sequence"/>
</dbReference>
<organism evidence="2 3">
    <name type="scientific">Phytophthora rubi</name>
    <dbReference type="NCBI Taxonomy" id="129364"/>
    <lineage>
        <taxon>Eukaryota</taxon>
        <taxon>Sar</taxon>
        <taxon>Stramenopiles</taxon>
        <taxon>Oomycota</taxon>
        <taxon>Peronosporomycetes</taxon>
        <taxon>Peronosporales</taxon>
        <taxon>Peronosporaceae</taxon>
        <taxon>Phytophthora</taxon>
    </lineage>
</organism>
<name>A0A6A3I2X2_9STRA</name>
<sequence>MAVLPVPVLVASLMCGSRCQLLAWSVAAGASGRLGLLLPEPVAGLVPVLPEPFADLVCCCQSQLPA</sequence>
<evidence type="ECO:0000313" key="2">
    <source>
        <dbReference type="EMBL" id="KAE8977166.1"/>
    </source>
</evidence>
<accession>A0A6A3I2X2</accession>
<dbReference type="AlphaFoldDB" id="A0A6A3I2X2"/>
<dbReference type="EMBL" id="QXFU01003231">
    <property type="protein sequence ID" value="KAE8977166.1"/>
    <property type="molecule type" value="Genomic_DNA"/>
</dbReference>
<evidence type="ECO:0000256" key="1">
    <source>
        <dbReference type="SAM" id="SignalP"/>
    </source>
</evidence>